<reference evidence="1" key="1">
    <citation type="submission" date="2020-04" db="EMBL/GenBank/DDBJ databases">
        <authorList>
            <person name="Chiriac C."/>
            <person name="Salcher M."/>
            <person name="Ghai R."/>
            <person name="Kavagutti S V."/>
        </authorList>
    </citation>
    <scope>NUCLEOTIDE SEQUENCE</scope>
</reference>
<proteinExistence type="predicted"/>
<dbReference type="EMBL" id="LR796700">
    <property type="protein sequence ID" value="CAB4161113.1"/>
    <property type="molecule type" value="Genomic_DNA"/>
</dbReference>
<name>A0A6J5NQJ5_9CAUD</name>
<sequence length="72" mass="8005">MKTIVHVNQHVIKSNRKNSQTDPVLTVKTYKSNVYAHSVVINGPSKIVYSPDKPLSCGAHVWIETEAEVVCD</sequence>
<evidence type="ECO:0000313" key="1">
    <source>
        <dbReference type="EMBL" id="CAB4161113.1"/>
    </source>
</evidence>
<gene>
    <name evidence="1" type="ORF">UFOVP729_31</name>
</gene>
<organism evidence="1">
    <name type="scientific">uncultured Caudovirales phage</name>
    <dbReference type="NCBI Taxonomy" id="2100421"/>
    <lineage>
        <taxon>Viruses</taxon>
        <taxon>Duplodnaviria</taxon>
        <taxon>Heunggongvirae</taxon>
        <taxon>Uroviricota</taxon>
        <taxon>Caudoviricetes</taxon>
        <taxon>Peduoviridae</taxon>
        <taxon>Maltschvirus</taxon>
        <taxon>Maltschvirus maltsch</taxon>
    </lineage>
</organism>
<accession>A0A6J5NQJ5</accession>
<protein>
    <submittedName>
        <fullName evidence="1">Uncharacterized protein</fullName>
    </submittedName>
</protein>